<sequence length="373" mass="41540">MTEKFNWDLSGLDKKKFTALANLLAFLFNKIAGEKSLSHESEGYDTDSISIAAYSESYECHSATSHDHGELKIQFLDCLAELVGNVESRPRTCTSMDDKEKGVTIWVTKAGGFKERDLVFLNGLANLLGCLASANGDEKKADNLWTALLGHYAHEFESDFIPHLKCSLEECKETFHASAGPSFSVIREKIETLKKVVFENSDPHLKAMERNNLLVEKAYALREDESVCELLMESADADARTRSLWSIITLLGGTQCIFTTLRWLEDCVISILKRRLDKSSMALDAWIANETSNMDEVCHGSHGMPNPSNMQLQTEQANTTEAFESISLEQEATLAQGHNENPALEGVHHEEPPRECTSCSRLTTPMALKTARL</sequence>
<proteinExistence type="predicted"/>
<evidence type="ECO:0000313" key="1">
    <source>
        <dbReference type="EMBL" id="KAK1140989.1"/>
    </source>
</evidence>
<dbReference type="Proteomes" id="UP001177260">
    <property type="component" value="Unassembled WGS sequence"/>
</dbReference>
<protein>
    <submittedName>
        <fullName evidence="1">Uncharacterized protein</fullName>
    </submittedName>
</protein>
<reference evidence="1 2" key="1">
    <citation type="journal article" date="2023" name="ACS Omega">
        <title>Identification of the Neoaspergillic Acid Biosynthesis Gene Cluster by Establishing an In Vitro CRISPR-Ribonucleoprotein Genetic System in Aspergillus melleus.</title>
        <authorList>
            <person name="Yuan B."/>
            <person name="Grau M.F."/>
            <person name="Murata R.M."/>
            <person name="Torok T."/>
            <person name="Venkateswaran K."/>
            <person name="Stajich J.E."/>
            <person name="Wang C.C.C."/>
        </authorList>
    </citation>
    <scope>NUCLEOTIDE SEQUENCE [LARGE SCALE GENOMIC DNA]</scope>
    <source>
        <strain evidence="1 2">IMV 1140</strain>
    </source>
</reference>
<dbReference type="EMBL" id="JAOPJF010000072">
    <property type="protein sequence ID" value="KAK1140989.1"/>
    <property type="molecule type" value="Genomic_DNA"/>
</dbReference>
<comment type="caution">
    <text evidence="1">The sequence shown here is derived from an EMBL/GenBank/DDBJ whole genome shotgun (WGS) entry which is preliminary data.</text>
</comment>
<accession>A0ACC3AU00</accession>
<name>A0ACC3AU00_9EURO</name>
<organism evidence="1 2">
    <name type="scientific">Aspergillus melleus</name>
    <dbReference type="NCBI Taxonomy" id="138277"/>
    <lineage>
        <taxon>Eukaryota</taxon>
        <taxon>Fungi</taxon>
        <taxon>Dikarya</taxon>
        <taxon>Ascomycota</taxon>
        <taxon>Pezizomycotina</taxon>
        <taxon>Eurotiomycetes</taxon>
        <taxon>Eurotiomycetidae</taxon>
        <taxon>Eurotiales</taxon>
        <taxon>Aspergillaceae</taxon>
        <taxon>Aspergillus</taxon>
        <taxon>Aspergillus subgen. Circumdati</taxon>
    </lineage>
</organism>
<keyword evidence="2" id="KW-1185">Reference proteome</keyword>
<gene>
    <name evidence="1" type="ORF">N8T08_009735</name>
</gene>
<evidence type="ECO:0000313" key="2">
    <source>
        <dbReference type="Proteomes" id="UP001177260"/>
    </source>
</evidence>